<dbReference type="PANTHER" id="PTHR42055:SF1">
    <property type="entry name" value="YALI0E03476P"/>
    <property type="match status" value="1"/>
</dbReference>
<keyword evidence="2" id="KW-0472">Membrane</keyword>
<gene>
    <name evidence="3" type="ORF">K452DRAFT_296993</name>
</gene>
<accession>A0A6A6BK58</accession>
<reference evidence="3" key="1">
    <citation type="journal article" date="2020" name="Stud. Mycol.">
        <title>101 Dothideomycetes genomes: a test case for predicting lifestyles and emergence of pathogens.</title>
        <authorList>
            <person name="Haridas S."/>
            <person name="Albert R."/>
            <person name="Binder M."/>
            <person name="Bloem J."/>
            <person name="Labutti K."/>
            <person name="Salamov A."/>
            <person name="Andreopoulos B."/>
            <person name="Baker S."/>
            <person name="Barry K."/>
            <person name="Bills G."/>
            <person name="Bluhm B."/>
            <person name="Cannon C."/>
            <person name="Castanera R."/>
            <person name="Culley D."/>
            <person name="Daum C."/>
            <person name="Ezra D."/>
            <person name="Gonzalez J."/>
            <person name="Henrissat B."/>
            <person name="Kuo A."/>
            <person name="Liang C."/>
            <person name="Lipzen A."/>
            <person name="Lutzoni F."/>
            <person name="Magnuson J."/>
            <person name="Mondo S."/>
            <person name="Nolan M."/>
            <person name="Ohm R."/>
            <person name="Pangilinan J."/>
            <person name="Park H.-J."/>
            <person name="Ramirez L."/>
            <person name="Alfaro M."/>
            <person name="Sun H."/>
            <person name="Tritt A."/>
            <person name="Yoshinaga Y."/>
            <person name="Zwiers L.-H."/>
            <person name="Turgeon B."/>
            <person name="Goodwin S."/>
            <person name="Spatafora J."/>
            <person name="Crous P."/>
            <person name="Grigoriev I."/>
        </authorList>
    </citation>
    <scope>NUCLEOTIDE SEQUENCE</scope>
    <source>
        <strain evidence="3">CBS 121167</strain>
    </source>
</reference>
<keyword evidence="2" id="KW-0812">Transmembrane</keyword>
<evidence type="ECO:0000313" key="3">
    <source>
        <dbReference type="EMBL" id="KAF2143217.1"/>
    </source>
</evidence>
<feature type="region of interest" description="Disordered" evidence="1">
    <location>
        <begin position="503"/>
        <end position="534"/>
    </location>
</feature>
<dbReference type="EMBL" id="ML995482">
    <property type="protein sequence ID" value="KAF2143217.1"/>
    <property type="molecule type" value="Genomic_DNA"/>
</dbReference>
<dbReference type="OrthoDB" id="5312133at2759"/>
<feature type="transmembrane region" description="Helical" evidence="2">
    <location>
        <begin position="20"/>
        <end position="38"/>
    </location>
</feature>
<evidence type="ECO:0000256" key="1">
    <source>
        <dbReference type="SAM" id="MobiDB-lite"/>
    </source>
</evidence>
<keyword evidence="4" id="KW-1185">Reference proteome</keyword>
<dbReference type="AlphaFoldDB" id="A0A6A6BK58"/>
<dbReference type="PANTHER" id="PTHR42055">
    <property type="entry name" value="YALI0E03476P"/>
    <property type="match status" value="1"/>
</dbReference>
<dbReference type="RefSeq" id="XP_033398929.1">
    <property type="nucleotide sequence ID" value="XM_033541976.1"/>
</dbReference>
<sequence length="620" mass="70150">MPAQQTLFGRPINFRLNTRYQGVLAAIGLFLLVCFLFGSPTNIDHVPSAHEVAETIKNPHIPSLSKVPQAYNPFAPAAHAPPVQANSSAGESKWYSDWKWMNPFSSQITLDENRSVLPPLANRPAVYTFYDGTVKQEPAIREAEEKLLLQWRRAWWAQGFKPIVLGRAEATNNPLYKQLQLLNLHGTPELDRLELEMARWLAWDNMGTGILTNWLTFPMAPYQDPFLTFLRRGEYPALTRYETLKSGLFVGSQADVNAAVKSALNNPALKEKTGMIDAIPKEAFRVDERGDSVALYDREAIQENYREVAKKLENKAEGLLALAQLVNSHLHTVWQNNFDKGISIVKPLPTHMTALTEEAIDIARNLTQCSESPMPASCPPNRSCNPCVASTPMKIKLMQIYRNETGLYTIGTVPHPYTFLSLHYQRDNIDARFMRREVKDRDLWITSVTKELLGTGKSAPSRISQFKSAVASEHGQHNSLWLTAERETHKDLNWVFGFELPTHAPSDGKSETPVPGPERRPPPPKPDGVVPSEEELTQERELLNKARAALKNKVKEMVRIKEMVEAWNLADSEAWRFSRAFSARRRVERLKWEEEESSYAGAEKKNNNNKGGWGSRWSDS</sequence>
<evidence type="ECO:0000313" key="4">
    <source>
        <dbReference type="Proteomes" id="UP000799438"/>
    </source>
</evidence>
<dbReference type="Proteomes" id="UP000799438">
    <property type="component" value="Unassembled WGS sequence"/>
</dbReference>
<evidence type="ECO:0000256" key="2">
    <source>
        <dbReference type="SAM" id="Phobius"/>
    </source>
</evidence>
<keyword evidence="2" id="KW-1133">Transmembrane helix</keyword>
<dbReference type="GeneID" id="54299473"/>
<feature type="region of interest" description="Disordered" evidence="1">
    <location>
        <begin position="592"/>
        <end position="620"/>
    </location>
</feature>
<protein>
    <submittedName>
        <fullName evidence="3">Uncharacterized protein</fullName>
    </submittedName>
</protein>
<name>A0A6A6BK58_9PEZI</name>
<organism evidence="3 4">
    <name type="scientific">Aplosporella prunicola CBS 121167</name>
    <dbReference type="NCBI Taxonomy" id="1176127"/>
    <lineage>
        <taxon>Eukaryota</taxon>
        <taxon>Fungi</taxon>
        <taxon>Dikarya</taxon>
        <taxon>Ascomycota</taxon>
        <taxon>Pezizomycotina</taxon>
        <taxon>Dothideomycetes</taxon>
        <taxon>Dothideomycetes incertae sedis</taxon>
        <taxon>Botryosphaeriales</taxon>
        <taxon>Aplosporellaceae</taxon>
        <taxon>Aplosporella</taxon>
    </lineage>
</organism>
<proteinExistence type="predicted"/>